<organism evidence="2 3">
    <name type="scientific">Oxobacter pfennigii</name>
    <dbReference type="NCBI Taxonomy" id="36849"/>
    <lineage>
        <taxon>Bacteria</taxon>
        <taxon>Bacillati</taxon>
        <taxon>Bacillota</taxon>
        <taxon>Clostridia</taxon>
        <taxon>Eubacteriales</taxon>
        <taxon>Clostridiaceae</taxon>
        <taxon>Oxobacter</taxon>
    </lineage>
</organism>
<comment type="caution">
    <text evidence="2">The sequence shown here is derived from an EMBL/GenBank/DDBJ whole genome shotgun (WGS) entry which is preliminary data.</text>
</comment>
<dbReference type="STRING" id="36849.OXPF_33520"/>
<reference evidence="2 3" key="1">
    <citation type="submission" date="2015-09" db="EMBL/GenBank/DDBJ databases">
        <title>Genome sequence of Oxobacter pfennigii DSM 3222.</title>
        <authorList>
            <person name="Poehlein A."/>
            <person name="Bengelsdorf F.R."/>
            <person name="Schiel-Bengelsdorf B."/>
            <person name="Duerre P."/>
            <person name="Daniel R."/>
        </authorList>
    </citation>
    <scope>NUCLEOTIDE SEQUENCE [LARGE SCALE GENOMIC DNA]</scope>
    <source>
        <strain evidence="2 3">DSM 3222</strain>
    </source>
</reference>
<sequence length="221" mass="25035">MKRHSILFYISIAVLIAAGMLFIKSNRYEKTVRIIEDLKDKTVVFYSSNFKRLYLNSPQSQVGDMEKLCFEGYNIINDGGMSSFLLRIEDGNADPYTLSSSKLDKVLKKDDQYILLDLSRGQTRHGEKYIAGDKNCSPIDIIISKKSLSFDQSLLFIGRVKAVIEKKYPTLPVRITTVDTEDYNQSLGYIGILIELGDSANSYDEAKESMKILCEAIKEVI</sequence>
<evidence type="ECO:0000256" key="1">
    <source>
        <dbReference type="SAM" id="Phobius"/>
    </source>
</evidence>
<protein>
    <submittedName>
        <fullName evidence="2">Stage II sporulation protein P (SpoIIP)</fullName>
    </submittedName>
</protein>
<gene>
    <name evidence="2" type="ORF">OXPF_33520</name>
</gene>
<dbReference type="Proteomes" id="UP000050326">
    <property type="component" value="Unassembled WGS sequence"/>
</dbReference>
<feature type="transmembrane region" description="Helical" evidence="1">
    <location>
        <begin position="6"/>
        <end position="23"/>
    </location>
</feature>
<accession>A0A0P8W5B8</accession>
<proteinExistence type="predicted"/>
<dbReference type="EMBL" id="LKET01000043">
    <property type="protein sequence ID" value="KPU43102.1"/>
    <property type="molecule type" value="Genomic_DNA"/>
</dbReference>
<keyword evidence="1" id="KW-1133">Transmembrane helix</keyword>
<name>A0A0P8W5B8_9CLOT</name>
<keyword evidence="3" id="KW-1185">Reference proteome</keyword>
<dbReference type="Pfam" id="PF07454">
    <property type="entry name" value="SpoIIP"/>
    <property type="match status" value="1"/>
</dbReference>
<evidence type="ECO:0000313" key="3">
    <source>
        <dbReference type="Proteomes" id="UP000050326"/>
    </source>
</evidence>
<dbReference type="AlphaFoldDB" id="A0A0P8W5B8"/>
<keyword evidence="1" id="KW-0472">Membrane</keyword>
<dbReference type="InterPro" id="IPR010897">
    <property type="entry name" value="Spore_II_P"/>
</dbReference>
<dbReference type="RefSeq" id="WP_054876345.1">
    <property type="nucleotide sequence ID" value="NZ_LKET01000043.1"/>
</dbReference>
<evidence type="ECO:0000313" key="2">
    <source>
        <dbReference type="EMBL" id="KPU43102.1"/>
    </source>
</evidence>
<keyword evidence="1" id="KW-0812">Transmembrane</keyword>